<feature type="binding site" evidence="8">
    <location>
        <position position="37"/>
    </location>
    <ligand>
        <name>ATP</name>
        <dbReference type="ChEBI" id="CHEBI:30616"/>
    </ligand>
</feature>
<dbReference type="InterPro" id="IPR001057">
    <property type="entry name" value="Glu/AcGlu_kinase"/>
</dbReference>
<comment type="pathway">
    <text evidence="8">Amino-acid biosynthesis; L-proline biosynthesis; L-glutamate 5-semialdehyde from L-glutamate: step 1/2.</text>
</comment>
<name>A0A9D1DD59_9FIRM</name>
<dbReference type="Proteomes" id="UP000886749">
    <property type="component" value="Unassembled WGS sequence"/>
</dbReference>
<evidence type="ECO:0000259" key="10">
    <source>
        <dbReference type="Pfam" id="PF00696"/>
    </source>
</evidence>
<organism evidence="11 12">
    <name type="scientific">Candidatus Egerieicola pullicola</name>
    <dbReference type="NCBI Taxonomy" id="2840775"/>
    <lineage>
        <taxon>Bacteria</taxon>
        <taxon>Bacillati</taxon>
        <taxon>Bacillota</taxon>
        <taxon>Clostridia</taxon>
        <taxon>Eubacteriales</taxon>
        <taxon>Oscillospiraceae</taxon>
        <taxon>Oscillospiraceae incertae sedis</taxon>
        <taxon>Candidatus Egerieicola</taxon>
    </lineage>
</organism>
<evidence type="ECO:0000256" key="2">
    <source>
        <dbReference type="ARBA" id="ARBA00022605"/>
    </source>
</evidence>
<comment type="catalytic activity">
    <reaction evidence="8">
        <text>L-glutamate + ATP = L-glutamyl 5-phosphate + ADP</text>
        <dbReference type="Rhea" id="RHEA:14877"/>
        <dbReference type="ChEBI" id="CHEBI:29985"/>
        <dbReference type="ChEBI" id="CHEBI:30616"/>
        <dbReference type="ChEBI" id="CHEBI:58274"/>
        <dbReference type="ChEBI" id="CHEBI:456216"/>
        <dbReference type="EC" id="2.7.2.11"/>
    </reaction>
</comment>
<comment type="subcellular location">
    <subcellularLocation>
        <location evidence="8">Cytoplasm</location>
    </subcellularLocation>
</comment>
<dbReference type="PROSITE" id="PS00902">
    <property type="entry name" value="GLUTAMATE_5_KINASE"/>
    <property type="match status" value="1"/>
</dbReference>
<evidence type="ECO:0000256" key="7">
    <source>
        <dbReference type="ARBA" id="ARBA00022840"/>
    </source>
</evidence>
<dbReference type="CDD" id="cd04242">
    <property type="entry name" value="AAK_G5K_ProB"/>
    <property type="match status" value="1"/>
</dbReference>
<keyword evidence="7 8" id="KW-0067">ATP-binding</keyword>
<evidence type="ECO:0000313" key="12">
    <source>
        <dbReference type="Proteomes" id="UP000886749"/>
    </source>
</evidence>
<dbReference type="InterPro" id="IPR036393">
    <property type="entry name" value="AceGlu_kinase-like_sf"/>
</dbReference>
<dbReference type="AlphaFoldDB" id="A0A9D1DD59"/>
<dbReference type="EMBL" id="DVGY01000175">
    <property type="protein sequence ID" value="HIR41686.1"/>
    <property type="molecule type" value="Genomic_DNA"/>
</dbReference>
<dbReference type="Pfam" id="PF00696">
    <property type="entry name" value="AA_kinase"/>
    <property type="match status" value="1"/>
</dbReference>
<dbReference type="GO" id="GO:0004349">
    <property type="term" value="F:glutamate 5-kinase activity"/>
    <property type="evidence" value="ECO:0007669"/>
    <property type="project" value="UniProtKB-UniRule"/>
</dbReference>
<keyword evidence="4 8" id="KW-0808">Transferase</keyword>
<dbReference type="Gene3D" id="3.40.1160.10">
    <property type="entry name" value="Acetylglutamate kinase-like"/>
    <property type="match status" value="1"/>
</dbReference>
<feature type="region of interest" description="Disordered" evidence="9">
    <location>
        <begin position="1"/>
        <end position="20"/>
    </location>
</feature>
<evidence type="ECO:0000256" key="9">
    <source>
        <dbReference type="SAM" id="MobiDB-lite"/>
    </source>
</evidence>
<evidence type="ECO:0000256" key="8">
    <source>
        <dbReference type="HAMAP-Rule" id="MF_00456"/>
    </source>
</evidence>
<dbReference type="InterPro" id="IPR011529">
    <property type="entry name" value="Glu_5kinase"/>
</dbReference>
<dbReference type="PANTHER" id="PTHR43654">
    <property type="entry name" value="GLUTAMATE 5-KINASE"/>
    <property type="match status" value="1"/>
</dbReference>
<feature type="binding site" evidence="8">
    <location>
        <position position="77"/>
    </location>
    <ligand>
        <name>substrate</name>
    </ligand>
</feature>
<dbReference type="PIRSF" id="PIRSF000729">
    <property type="entry name" value="GK"/>
    <property type="match status" value="1"/>
</dbReference>
<feature type="binding site" evidence="8">
    <location>
        <position position="164"/>
    </location>
    <ligand>
        <name>substrate</name>
    </ligand>
</feature>
<dbReference type="InterPro" id="IPR041739">
    <property type="entry name" value="G5K_ProB"/>
</dbReference>
<feature type="binding site" evidence="8">
    <location>
        <begin position="238"/>
        <end position="244"/>
    </location>
    <ligand>
        <name>ATP</name>
        <dbReference type="ChEBI" id="CHEBI:30616"/>
    </ligand>
</feature>
<dbReference type="InterPro" id="IPR019797">
    <property type="entry name" value="Glutamate_5-kinase_CS"/>
</dbReference>
<reference evidence="11" key="2">
    <citation type="journal article" date="2021" name="PeerJ">
        <title>Extensive microbial diversity within the chicken gut microbiome revealed by metagenomics and culture.</title>
        <authorList>
            <person name="Gilroy R."/>
            <person name="Ravi A."/>
            <person name="Getino M."/>
            <person name="Pursley I."/>
            <person name="Horton D.L."/>
            <person name="Alikhan N.F."/>
            <person name="Baker D."/>
            <person name="Gharbi K."/>
            <person name="Hall N."/>
            <person name="Watson M."/>
            <person name="Adriaenssens E.M."/>
            <person name="Foster-Nyarko E."/>
            <person name="Jarju S."/>
            <person name="Secka A."/>
            <person name="Antonio M."/>
            <person name="Oren A."/>
            <person name="Chaudhuri R.R."/>
            <person name="La Ragione R."/>
            <person name="Hildebrand F."/>
            <person name="Pallen M.J."/>
        </authorList>
    </citation>
    <scope>NUCLEOTIDE SEQUENCE</scope>
    <source>
        <strain evidence="11">CHK184-25365</strain>
    </source>
</reference>
<dbReference type="NCBIfam" id="TIGR01027">
    <property type="entry name" value="proB"/>
    <property type="match status" value="1"/>
</dbReference>
<dbReference type="PRINTS" id="PR00474">
    <property type="entry name" value="GLU5KINASE"/>
</dbReference>
<dbReference type="GO" id="GO:0005524">
    <property type="term" value="F:ATP binding"/>
    <property type="evidence" value="ECO:0007669"/>
    <property type="project" value="UniProtKB-KW"/>
</dbReference>
<comment type="similarity">
    <text evidence="8">Belongs to the glutamate 5-kinase family.</text>
</comment>
<dbReference type="GO" id="GO:0055129">
    <property type="term" value="P:L-proline biosynthetic process"/>
    <property type="evidence" value="ECO:0007669"/>
    <property type="project" value="UniProtKB-UniRule"/>
</dbReference>
<sequence>MAERGTGRPSQHRRKHRRRRSVWSLKDCSEIKRVVIKVGTSTLAYSTGLLNLRRIHQLVEVISDLKNTGLEIVLVSSGAIGVGAGELGFSGRPHDMPTIQACASVGQCELMQVYSNSFLEYNHRVSQVLMTRYTVDREISRRNLENTFNRLLQLKVIPIVNENDAISTEEIEFGDNDTLSAIVGKLCETDLLVILSDIDGLFDADPHKNPEAKLIPYVEGITPEIQGLAGGQGSHLGTGGMVTKIHAAEMALDAGFPMLIMNGSHPEQLYTILDGQPAGTWFQPSVQQCEQRRQRLKNKSRYPNDGNMIL</sequence>
<feature type="binding site" evidence="8">
    <location>
        <begin position="196"/>
        <end position="197"/>
    </location>
    <ligand>
        <name>ATP</name>
        <dbReference type="ChEBI" id="CHEBI:30616"/>
    </ligand>
</feature>
<feature type="domain" description="Aspartate/glutamate/uridylate kinase" evidence="10">
    <location>
        <begin position="32"/>
        <end position="262"/>
    </location>
</feature>
<keyword evidence="1 8" id="KW-0963">Cytoplasm</keyword>
<dbReference type="HAMAP" id="MF_00456">
    <property type="entry name" value="ProB"/>
    <property type="match status" value="1"/>
</dbReference>
<keyword evidence="2 8" id="KW-0028">Amino-acid biosynthesis</keyword>
<dbReference type="PANTHER" id="PTHR43654:SF1">
    <property type="entry name" value="ISOPENTENYL PHOSPHATE KINASE"/>
    <property type="match status" value="1"/>
</dbReference>
<dbReference type="GO" id="GO:0005829">
    <property type="term" value="C:cytosol"/>
    <property type="evidence" value="ECO:0007669"/>
    <property type="project" value="TreeGrafter"/>
</dbReference>
<dbReference type="SUPFAM" id="SSF53633">
    <property type="entry name" value="Carbamate kinase-like"/>
    <property type="match status" value="1"/>
</dbReference>
<evidence type="ECO:0000313" key="11">
    <source>
        <dbReference type="EMBL" id="HIR41686.1"/>
    </source>
</evidence>
<accession>A0A9D1DD59</accession>
<dbReference type="InterPro" id="IPR001048">
    <property type="entry name" value="Asp/Glu/Uridylate_kinase"/>
</dbReference>
<keyword evidence="3 8" id="KW-0641">Proline biosynthesis</keyword>
<evidence type="ECO:0000256" key="5">
    <source>
        <dbReference type="ARBA" id="ARBA00022741"/>
    </source>
</evidence>
<gene>
    <name evidence="8 11" type="primary">proB</name>
    <name evidence="11" type="ORF">IAB36_07655</name>
</gene>
<evidence type="ECO:0000256" key="4">
    <source>
        <dbReference type="ARBA" id="ARBA00022679"/>
    </source>
</evidence>
<dbReference type="InterPro" id="IPR005715">
    <property type="entry name" value="Glu_5kinase/COase_Synthase"/>
</dbReference>
<evidence type="ECO:0000256" key="3">
    <source>
        <dbReference type="ARBA" id="ARBA00022650"/>
    </source>
</evidence>
<keyword evidence="6 8" id="KW-0418">Kinase</keyword>
<keyword evidence="5 8" id="KW-0547">Nucleotide-binding</keyword>
<dbReference type="EC" id="2.7.2.11" evidence="8"/>
<feature type="compositionally biased region" description="Basic residues" evidence="9">
    <location>
        <begin position="10"/>
        <end position="20"/>
    </location>
</feature>
<comment type="function">
    <text evidence="8">Catalyzes the transfer of a phosphate group to glutamate to form L-glutamate 5-phosphate.</text>
</comment>
<evidence type="ECO:0000256" key="1">
    <source>
        <dbReference type="ARBA" id="ARBA00022490"/>
    </source>
</evidence>
<feature type="binding site" evidence="8">
    <location>
        <position position="176"/>
    </location>
    <ligand>
        <name>substrate</name>
    </ligand>
</feature>
<reference evidence="11" key="1">
    <citation type="submission" date="2020-10" db="EMBL/GenBank/DDBJ databases">
        <authorList>
            <person name="Gilroy R."/>
        </authorList>
    </citation>
    <scope>NUCLEOTIDE SEQUENCE</scope>
    <source>
        <strain evidence="11">CHK184-25365</strain>
    </source>
</reference>
<dbReference type="FunFam" id="3.40.1160.10:FF:000018">
    <property type="entry name" value="Glutamate 5-kinase"/>
    <property type="match status" value="1"/>
</dbReference>
<protein>
    <recommendedName>
        <fullName evidence="8">Glutamate 5-kinase</fullName>
        <ecNumber evidence="8">2.7.2.11</ecNumber>
    </recommendedName>
    <alternativeName>
        <fullName evidence="8">Gamma-glutamyl kinase</fullName>
        <shortName evidence="8">GK</shortName>
    </alternativeName>
</protein>
<comment type="caution">
    <text evidence="11">The sequence shown here is derived from an EMBL/GenBank/DDBJ whole genome shotgun (WGS) entry which is preliminary data.</text>
</comment>
<evidence type="ECO:0000256" key="6">
    <source>
        <dbReference type="ARBA" id="ARBA00022777"/>
    </source>
</evidence>
<proteinExistence type="inferred from homology"/>